<feature type="region of interest" description="Disordered" evidence="1">
    <location>
        <begin position="88"/>
        <end position="111"/>
    </location>
</feature>
<organism evidence="2 3">
    <name type="scientific">Mucor flavus</name>
    <dbReference type="NCBI Taxonomy" id="439312"/>
    <lineage>
        <taxon>Eukaryota</taxon>
        <taxon>Fungi</taxon>
        <taxon>Fungi incertae sedis</taxon>
        <taxon>Mucoromycota</taxon>
        <taxon>Mucoromycotina</taxon>
        <taxon>Mucoromycetes</taxon>
        <taxon>Mucorales</taxon>
        <taxon>Mucorineae</taxon>
        <taxon>Mucoraceae</taxon>
        <taxon>Mucor</taxon>
    </lineage>
</organism>
<comment type="caution">
    <text evidence="2">The sequence shown here is derived from an EMBL/GenBank/DDBJ whole genome shotgun (WGS) entry which is preliminary data.</text>
</comment>
<evidence type="ECO:0000313" key="3">
    <source>
        <dbReference type="Proteomes" id="UP001473302"/>
    </source>
</evidence>
<feature type="region of interest" description="Disordered" evidence="1">
    <location>
        <begin position="184"/>
        <end position="207"/>
    </location>
</feature>
<feature type="compositionally biased region" description="Basic and acidic residues" evidence="1">
    <location>
        <begin position="184"/>
        <end position="193"/>
    </location>
</feature>
<evidence type="ECO:0000256" key="1">
    <source>
        <dbReference type="SAM" id="MobiDB-lite"/>
    </source>
</evidence>
<name>A0ABP9YLL5_9FUNG</name>
<keyword evidence="3" id="KW-1185">Reference proteome</keyword>
<sequence length="207" mass="24082">MRFSTANTATATATMAHPATPSMSTIKKVLFNLVSKLPHHHSNYHTNQPRQPTIVRNSAHTIIKVTKKTALTKENDINQDVRNYYRETSKKRQLEEADCSNKKMDSERERRHKTVKQYQQTQESPNSHHHWIEHSNVTIENKSAQQPKWVDTHGYIRDTRTNSNYLRMIALSNASNNNIIMNKEKPSTKKRTDQFVWGKQSPLRHAL</sequence>
<proteinExistence type="predicted"/>
<accession>A0ABP9YLL5</accession>
<feature type="compositionally biased region" description="Basic and acidic residues" evidence="1">
    <location>
        <begin position="88"/>
        <end position="109"/>
    </location>
</feature>
<gene>
    <name evidence="2" type="ORF">MFLAVUS_001106</name>
</gene>
<dbReference type="EMBL" id="BAABUK010000002">
    <property type="protein sequence ID" value="GAA5807732.1"/>
    <property type="molecule type" value="Genomic_DNA"/>
</dbReference>
<protein>
    <submittedName>
        <fullName evidence="2">Uncharacterized protein</fullName>
    </submittedName>
</protein>
<evidence type="ECO:0000313" key="2">
    <source>
        <dbReference type="EMBL" id="GAA5807732.1"/>
    </source>
</evidence>
<dbReference type="Proteomes" id="UP001473302">
    <property type="component" value="Unassembled WGS sequence"/>
</dbReference>
<reference evidence="2 3" key="1">
    <citation type="submission" date="2024-04" db="EMBL/GenBank/DDBJ databases">
        <title>genome sequences of Mucor flavus KT1a and Helicostylum pulchrum KT1b strains isolated from the surface of a dry-aged beef.</title>
        <authorList>
            <person name="Toyotome T."/>
            <person name="Hosono M."/>
            <person name="Torimaru M."/>
            <person name="Fukuda K."/>
            <person name="Mikami N."/>
        </authorList>
    </citation>
    <scope>NUCLEOTIDE SEQUENCE [LARGE SCALE GENOMIC DNA]</scope>
    <source>
        <strain evidence="2 3">KT1a</strain>
    </source>
</reference>